<organism evidence="2 3">
    <name type="scientific">Prorocentrum cordatum</name>
    <dbReference type="NCBI Taxonomy" id="2364126"/>
    <lineage>
        <taxon>Eukaryota</taxon>
        <taxon>Sar</taxon>
        <taxon>Alveolata</taxon>
        <taxon>Dinophyceae</taxon>
        <taxon>Prorocentrales</taxon>
        <taxon>Prorocentraceae</taxon>
        <taxon>Prorocentrum</taxon>
    </lineage>
</organism>
<feature type="compositionally biased region" description="Low complexity" evidence="1">
    <location>
        <begin position="116"/>
        <end position="126"/>
    </location>
</feature>
<feature type="compositionally biased region" description="Basic and acidic residues" evidence="1">
    <location>
        <begin position="161"/>
        <end position="172"/>
    </location>
</feature>
<dbReference type="EMBL" id="CAUYUJ010016382">
    <property type="protein sequence ID" value="CAK0864605.1"/>
    <property type="molecule type" value="Genomic_DNA"/>
</dbReference>
<feature type="region of interest" description="Disordered" evidence="1">
    <location>
        <begin position="89"/>
        <end position="365"/>
    </location>
</feature>
<sequence>MGKAQKRLAAGAADGRGRYLAAEKIVQYQRSCTSSSPGPCCRSPLAIPGSCSPYGFSPRECGDSAGDSYAHPPTRGPINAVVHIAPSLGPARADHHGAPGVQESAAATSAARPQGPHRGPATAARGGPPGRWDGQARSSPDPLPAAPPGRLQAPAAPPSARQEHEAAGEHHAAAALGTPAARAPLAPPGSWRGTAWQASAPPGLEAARAPPASAAPGLPAPASGAPRLPPPGPGDGGARHGPWPAAIGLPPGLEASGSGPDRSEAQAPTARPPAVPPGSWDVGAAPPRSEPLAAEPPPPQRLEAPRQARRAWCPEGRDEAVLGRADQTEGGHGRTEAGSLAGLRGQTARLSWPAQRCEQREGGAA</sequence>
<name>A0ABN9UZE2_9DINO</name>
<comment type="caution">
    <text evidence="2">The sequence shown here is derived from an EMBL/GenBank/DDBJ whole genome shotgun (WGS) entry which is preliminary data.</text>
</comment>
<feature type="compositionally biased region" description="Low complexity" evidence="1">
    <location>
        <begin position="206"/>
        <end position="226"/>
    </location>
</feature>
<protein>
    <submittedName>
        <fullName evidence="2">Uncharacterized protein</fullName>
    </submittedName>
</protein>
<accession>A0ABN9UZE2</accession>
<gene>
    <name evidence="2" type="ORF">PCOR1329_LOCUS52434</name>
</gene>
<evidence type="ECO:0000313" key="3">
    <source>
        <dbReference type="Proteomes" id="UP001189429"/>
    </source>
</evidence>
<proteinExistence type="predicted"/>
<feature type="compositionally biased region" description="Low complexity" evidence="1">
    <location>
        <begin position="173"/>
        <end position="184"/>
    </location>
</feature>
<feature type="region of interest" description="Disordered" evidence="1">
    <location>
        <begin position="56"/>
        <end position="77"/>
    </location>
</feature>
<keyword evidence="3" id="KW-1185">Reference proteome</keyword>
<evidence type="ECO:0000313" key="2">
    <source>
        <dbReference type="EMBL" id="CAK0864605.1"/>
    </source>
</evidence>
<feature type="compositionally biased region" description="Basic and acidic residues" evidence="1">
    <location>
        <begin position="315"/>
        <end position="335"/>
    </location>
</feature>
<reference evidence="2" key="1">
    <citation type="submission" date="2023-10" db="EMBL/GenBank/DDBJ databases">
        <authorList>
            <person name="Chen Y."/>
            <person name="Shah S."/>
            <person name="Dougan E. K."/>
            <person name="Thang M."/>
            <person name="Chan C."/>
        </authorList>
    </citation>
    <scope>NUCLEOTIDE SEQUENCE [LARGE SCALE GENOMIC DNA]</scope>
</reference>
<evidence type="ECO:0000256" key="1">
    <source>
        <dbReference type="SAM" id="MobiDB-lite"/>
    </source>
</evidence>
<dbReference type="Proteomes" id="UP001189429">
    <property type="component" value="Unassembled WGS sequence"/>
</dbReference>